<dbReference type="RefSeq" id="WP_058371463.1">
    <property type="nucleotide sequence ID" value="NZ_LNTB01000002.1"/>
</dbReference>
<dbReference type="STRING" id="2309.CF15_07880"/>
<accession>A0A0V8RS08</accession>
<keyword evidence="1" id="KW-0472">Membrane</keyword>
<proteinExistence type="predicted"/>
<evidence type="ECO:0000313" key="3">
    <source>
        <dbReference type="Proteomes" id="UP000053352"/>
    </source>
</evidence>
<keyword evidence="1" id="KW-0812">Transmembrane</keyword>
<gene>
    <name evidence="2" type="ORF">CF15_07880</name>
</gene>
<sequence>MATGRPYSCLLAGAAIGAGVVLAVAGLLLYHYAAGSYKHLYQEAVEYRGLLERYQAVLRELNQSGLLEGYRELARQLPRVRAALEDYRRVLGNASQAAATIEEFYNLTHSSWYNKTMKMLAGLAGNPILAVLLRSKLGLDTQAAGLLAALMAEAQEDTAKAAKIIEALQGLDRQAEKYLATLSRIVEELPPDRLERDLAQALGALQEADKALARLEENPPGKLEARGLAILAAGLALAGAGALLALRRCGP</sequence>
<protein>
    <submittedName>
        <fullName evidence="2">Uncharacterized protein</fullName>
    </submittedName>
</protein>
<keyword evidence="3" id="KW-1185">Reference proteome</keyword>
<keyword evidence="1" id="KW-1133">Transmembrane helix</keyword>
<dbReference type="EMBL" id="LNTB01000002">
    <property type="protein sequence ID" value="KSW10698.1"/>
    <property type="molecule type" value="Genomic_DNA"/>
</dbReference>
<feature type="transmembrane region" description="Helical" evidence="1">
    <location>
        <begin position="227"/>
        <end position="246"/>
    </location>
</feature>
<feature type="transmembrane region" description="Helical" evidence="1">
    <location>
        <begin position="7"/>
        <end position="33"/>
    </location>
</feature>
<dbReference type="AlphaFoldDB" id="A0A0V8RS08"/>
<reference evidence="2 3" key="1">
    <citation type="submission" date="2015-11" db="EMBL/GenBank/DDBJ databases">
        <title>Genome sequence of Pyrodictium occultum PL-19, a marine hyperthermophilic archaeon isolated from Volcano, Italy.</title>
        <authorList>
            <person name="Utturkar S."/>
            <person name="Huber H."/>
            <person name="Leptihn S."/>
            <person name="Brown S."/>
            <person name="Stetter K.O."/>
            <person name="Podar M."/>
        </authorList>
    </citation>
    <scope>NUCLEOTIDE SEQUENCE [LARGE SCALE GENOMIC DNA]</scope>
    <source>
        <strain evidence="2 3">PL-19</strain>
    </source>
</reference>
<evidence type="ECO:0000256" key="1">
    <source>
        <dbReference type="SAM" id="Phobius"/>
    </source>
</evidence>
<organism evidence="2 3">
    <name type="scientific">Pyrodictium occultum</name>
    <dbReference type="NCBI Taxonomy" id="2309"/>
    <lineage>
        <taxon>Archaea</taxon>
        <taxon>Thermoproteota</taxon>
        <taxon>Thermoprotei</taxon>
        <taxon>Desulfurococcales</taxon>
        <taxon>Pyrodictiaceae</taxon>
        <taxon>Pyrodictium</taxon>
    </lineage>
</organism>
<dbReference type="Proteomes" id="UP000053352">
    <property type="component" value="Unassembled WGS sequence"/>
</dbReference>
<comment type="caution">
    <text evidence="2">The sequence shown here is derived from an EMBL/GenBank/DDBJ whole genome shotgun (WGS) entry which is preliminary data.</text>
</comment>
<name>A0A0V8RS08_PYROC</name>
<evidence type="ECO:0000313" key="2">
    <source>
        <dbReference type="EMBL" id="KSW10698.1"/>
    </source>
</evidence>